<evidence type="ECO:0000256" key="9">
    <source>
        <dbReference type="SAM" id="Phobius"/>
    </source>
</evidence>
<feature type="domain" description="CBS" evidence="10">
    <location>
        <begin position="254"/>
        <end position="315"/>
    </location>
</feature>
<evidence type="ECO:0000313" key="13">
    <source>
        <dbReference type="Proteomes" id="UP001165542"/>
    </source>
</evidence>
<feature type="transmembrane region" description="Helical" evidence="9">
    <location>
        <begin position="87"/>
        <end position="107"/>
    </location>
</feature>
<dbReference type="PROSITE" id="PS51371">
    <property type="entry name" value="CBS"/>
    <property type="match status" value="1"/>
</dbReference>
<reference evidence="12" key="1">
    <citation type="submission" date="2021-11" db="EMBL/GenBank/DDBJ databases">
        <title>Halomonas sp., isolated from a coastal aquaculture zone in Dongshan Bay.</title>
        <authorList>
            <person name="Lin W."/>
        </authorList>
    </citation>
    <scope>NUCLEOTIDE SEQUENCE</scope>
    <source>
        <strain evidence="12">Yzlin-01</strain>
    </source>
</reference>
<evidence type="ECO:0000256" key="4">
    <source>
        <dbReference type="ARBA" id="ARBA00022989"/>
    </source>
</evidence>
<evidence type="ECO:0000256" key="5">
    <source>
        <dbReference type="ARBA" id="ARBA00023122"/>
    </source>
</evidence>
<gene>
    <name evidence="12" type="ORF">LLY24_14115</name>
</gene>
<evidence type="ECO:0000313" key="12">
    <source>
        <dbReference type="EMBL" id="MCS2610452.1"/>
    </source>
</evidence>
<evidence type="ECO:0000256" key="8">
    <source>
        <dbReference type="PROSITE-ProRule" id="PRU01193"/>
    </source>
</evidence>
<keyword evidence="13" id="KW-1185">Reference proteome</keyword>
<protein>
    <submittedName>
        <fullName evidence="12">CNNM domain-containing protein</fullName>
    </submittedName>
</protein>
<dbReference type="InterPro" id="IPR044751">
    <property type="entry name" value="Ion_transp-like_CBS"/>
</dbReference>
<keyword evidence="2 8" id="KW-0812">Transmembrane</keyword>
<feature type="domain" description="CNNM transmembrane" evidence="11">
    <location>
        <begin position="1"/>
        <end position="178"/>
    </location>
</feature>
<keyword evidence="3" id="KW-0677">Repeat</keyword>
<dbReference type="Pfam" id="PF00571">
    <property type="entry name" value="CBS"/>
    <property type="match status" value="1"/>
</dbReference>
<dbReference type="InterPro" id="IPR002550">
    <property type="entry name" value="CNNM"/>
</dbReference>
<accession>A0ABT2EFU1</accession>
<dbReference type="Pfam" id="PF01595">
    <property type="entry name" value="CNNM"/>
    <property type="match status" value="1"/>
</dbReference>
<dbReference type="PANTHER" id="PTHR22777:SF4">
    <property type="entry name" value="UPF0053 PROTEIN SLL1254"/>
    <property type="match status" value="1"/>
</dbReference>
<dbReference type="PANTHER" id="PTHR22777">
    <property type="entry name" value="HEMOLYSIN-RELATED"/>
    <property type="match status" value="1"/>
</dbReference>
<evidence type="ECO:0000256" key="1">
    <source>
        <dbReference type="ARBA" id="ARBA00004141"/>
    </source>
</evidence>
<evidence type="ECO:0000256" key="6">
    <source>
        <dbReference type="ARBA" id="ARBA00023136"/>
    </source>
</evidence>
<organism evidence="12 13">
    <name type="scientific">Halomonas dongshanensis</name>
    <dbReference type="NCBI Taxonomy" id="2890835"/>
    <lineage>
        <taxon>Bacteria</taxon>
        <taxon>Pseudomonadati</taxon>
        <taxon>Pseudomonadota</taxon>
        <taxon>Gammaproteobacteria</taxon>
        <taxon>Oceanospirillales</taxon>
        <taxon>Halomonadaceae</taxon>
        <taxon>Halomonas</taxon>
    </lineage>
</organism>
<name>A0ABT2EFU1_9GAMM</name>
<dbReference type="InterPro" id="IPR000644">
    <property type="entry name" value="CBS_dom"/>
</dbReference>
<comment type="subcellular location">
    <subcellularLocation>
        <location evidence="1">Membrane</location>
        <topology evidence="1">Multi-pass membrane protein</topology>
    </subcellularLocation>
</comment>
<evidence type="ECO:0000256" key="3">
    <source>
        <dbReference type="ARBA" id="ARBA00022737"/>
    </source>
</evidence>
<evidence type="ECO:0000256" key="2">
    <source>
        <dbReference type="ARBA" id="ARBA00022692"/>
    </source>
</evidence>
<keyword evidence="5 7" id="KW-0129">CBS domain</keyword>
<dbReference type="PROSITE" id="PS51846">
    <property type="entry name" value="CNNM"/>
    <property type="match status" value="1"/>
</dbReference>
<evidence type="ECO:0000259" key="11">
    <source>
        <dbReference type="PROSITE" id="PS51846"/>
    </source>
</evidence>
<sequence length="340" mass="37808">MFLLATTVVIAIAISFLCSVLEAALLSITPSYIAQLKDERPKTHAALSALKGNIDRPLAAILTLNTIAHTAGATGVGAQVATVFGDAYIAAASAIMTVLILVLSEIIPKTLGATHWRRLAPWLPSTLKVMITLLLPFIWLSEMITRRMGRAEHDVDLRSEIKVLAKVGLEEQVMDSDETRTIINILNLHEIPVTNAMTPRTVCETVTPHMTVAEFDARYGKHAFTRFPVMDGAEQAFGYVHKADTYHADDERTMRELMHPIRAVNDSATVEEVFTDMLASRHHMRVVYDSHGTWLGLITLEDILETILGQDIVDETDSVQNLRHDARQRWLKRLKRDGAV</sequence>
<keyword evidence="6 8" id="KW-0472">Membrane</keyword>
<evidence type="ECO:0000256" key="7">
    <source>
        <dbReference type="PROSITE-ProRule" id="PRU00703"/>
    </source>
</evidence>
<dbReference type="Gene3D" id="3.10.580.10">
    <property type="entry name" value="CBS-domain"/>
    <property type="match status" value="1"/>
</dbReference>
<dbReference type="SUPFAM" id="SSF54631">
    <property type="entry name" value="CBS-domain pair"/>
    <property type="match status" value="1"/>
</dbReference>
<comment type="caution">
    <text evidence="12">The sequence shown here is derived from an EMBL/GenBank/DDBJ whole genome shotgun (WGS) entry which is preliminary data.</text>
</comment>
<proteinExistence type="predicted"/>
<dbReference type="CDD" id="cd04590">
    <property type="entry name" value="CBS_pair_CorC_HlyC_assoc"/>
    <property type="match status" value="1"/>
</dbReference>
<keyword evidence="4 8" id="KW-1133">Transmembrane helix</keyword>
<feature type="transmembrane region" description="Helical" evidence="9">
    <location>
        <begin position="119"/>
        <end position="140"/>
    </location>
</feature>
<dbReference type="RefSeq" id="WP_259036941.1">
    <property type="nucleotide sequence ID" value="NZ_JAJISC010000006.1"/>
</dbReference>
<dbReference type="EMBL" id="JAJISC010000006">
    <property type="protein sequence ID" value="MCS2610452.1"/>
    <property type="molecule type" value="Genomic_DNA"/>
</dbReference>
<dbReference type="Proteomes" id="UP001165542">
    <property type="component" value="Unassembled WGS sequence"/>
</dbReference>
<dbReference type="InterPro" id="IPR046342">
    <property type="entry name" value="CBS_dom_sf"/>
</dbReference>
<evidence type="ECO:0000259" key="10">
    <source>
        <dbReference type="PROSITE" id="PS51371"/>
    </source>
</evidence>